<sequence length="663" mass="77373">MRSLSKSIQSPIYQLEKMINHINTSDLNCTLESLGHSVDDANDQMQSKLEDEIKRRLFLERKISELNSEKIELAQKLSVSEEKAAKKGLLLKNFQSTLTKAVEKWKNKEKEFIDYVDKVKSEKQDATIEVTRLTMRNQLIEQEMKKISDELIGEKVRSQEHINQHLALKSSLNDTEAKLEERNGEIKNLLEKISHMELEKVSLNTEIDQINENLHQKQEEADAYKNKINFLNEKNQSLLDQYDSLKVEYENLINEAKSVIEESERQYTHLSRTIESEKLKKDTLQVEINMMEEKFEHKIKSLIDDYENKLSLANDKAVEKEKNLVENHKSEMDQLKSKFQYDLDKTKYKLNEEFKEKINEYESKILNLNQNMDSYSENTINTFLTTSRIWNLGITKYLGRKFDIRYIEIMARIVELVDTLHIDIKRLEAANYDLENERNTIRRNLKQQLEMQMKETFEILGLENENSSKFRQIKSNSLNSSLQHRASSPLLEFLESTNTTKDEPKPAIKDAFIINQIDLINKYYQIDNTAIQVAGVVAASNPSLCEEVDVTCTSSPKKLDAKQEKNTSMNNSRSSELRYYIDILLNKPPSTMGDEKEEQKNNGYNDLSDIEMGYTKKQPCDYYDDVKRNLNFDLSDTDQDDSYDDTENSSNKYDCLNLKNLAL</sequence>
<dbReference type="GO" id="GO:1902410">
    <property type="term" value="P:mitotic cytokinetic process"/>
    <property type="evidence" value="ECO:0007669"/>
    <property type="project" value="TreeGrafter"/>
</dbReference>
<dbReference type="GO" id="GO:0005813">
    <property type="term" value="C:centrosome"/>
    <property type="evidence" value="ECO:0007669"/>
    <property type="project" value="TreeGrafter"/>
</dbReference>
<dbReference type="AlphaFoldDB" id="A0A3M7PZS8"/>
<comment type="caution">
    <text evidence="3">The sequence shown here is derived from an EMBL/GenBank/DDBJ whole genome shotgun (WGS) entry which is preliminary data.</text>
</comment>
<reference evidence="3 4" key="1">
    <citation type="journal article" date="2018" name="Sci. Rep.">
        <title>Genomic signatures of local adaptation to the degree of environmental predictability in rotifers.</title>
        <authorList>
            <person name="Franch-Gras L."/>
            <person name="Hahn C."/>
            <person name="Garcia-Roger E.M."/>
            <person name="Carmona M.J."/>
            <person name="Serra M."/>
            <person name="Gomez A."/>
        </authorList>
    </citation>
    <scope>NUCLEOTIDE SEQUENCE [LARGE SCALE GENOMIC DNA]</scope>
    <source>
        <strain evidence="3">HYR1</strain>
    </source>
</reference>
<dbReference type="GO" id="GO:0005814">
    <property type="term" value="C:centriole"/>
    <property type="evidence" value="ECO:0007669"/>
    <property type="project" value="TreeGrafter"/>
</dbReference>
<dbReference type="Proteomes" id="UP000276133">
    <property type="component" value="Unassembled WGS sequence"/>
</dbReference>
<organism evidence="3 4">
    <name type="scientific">Brachionus plicatilis</name>
    <name type="common">Marine rotifer</name>
    <name type="synonym">Brachionus muelleri</name>
    <dbReference type="NCBI Taxonomy" id="10195"/>
    <lineage>
        <taxon>Eukaryota</taxon>
        <taxon>Metazoa</taxon>
        <taxon>Spiralia</taxon>
        <taxon>Gnathifera</taxon>
        <taxon>Rotifera</taxon>
        <taxon>Eurotatoria</taxon>
        <taxon>Monogononta</taxon>
        <taxon>Pseudotrocha</taxon>
        <taxon>Ploima</taxon>
        <taxon>Brachionidae</taxon>
        <taxon>Brachionus</taxon>
    </lineage>
</organism>
<dbReference type="OrthoDB" id="8190486at2759"/>
<feature type="coiled-coil region" evidence="1">
    <location>
        <begin position="417"/>
        <end position="444"/>
    </location>
</feature>
<dbReference type="PANTHER" id="PTHR34439">
    <property type="entry name" value="CENTROBIN"/>
    <property type="match status" value="1"/>
</dbReference>
<feature type="region of interest" description="Disordered" evidence="2">
    <location>
        <begin position="589"/>
        <end position="608"/>
    </location>
</feature>
<protein>
    <submittedName>
        <fullName evidence="3">Uncharacterized protein</fullName>
    </submittedName>
</protein>
<dbReference type="GO" id="GO:1902017">
    <property type="term" value="P:regulation of cilium assembly"/>
    <property type="evidence" value="ECO:0007669"/>
    <property type="project" value="InterPro"/>
</dbReference>
<feature type="coiled-coil region" evidence="1">
    <location>
        <begin position="42"/>
        <end position="83"/>
    </location>
</feature>
<proteinExistence type="predicted"/>
<gene>
    <name evidence="3" type="ORF">BpHYR1_015581</name>
</gene>
<dbReference type="GO" id="GO:0007099">
    <property type="term" value="P:centriole replication"/>
    <property type="evidence" value="ECO:0007669"/>
    <property type="project" value="InterPro"/>
</dbReference>
<dbReference type="EMBL" id="REGN01008077">
    <property type="protein sequence ID" value="RNA04513.1"/>
    <property type="molecule type" value="Genomic_DNA"/>
</dbReference>
<evidence type="ECO:0000256" key="1">
    <source>
        <dbReference type="SAM" id="Coils"/>
    </source>
</evidence>
<dbReference type="InterPro" id="IPR038923">
    <property type="entry name" value="Centrobin"/>
</dbReference>
<evidence type="ECO:0000256" key="2">
    <source>
        <dbReference type="SAM" id="MobiDB-lite"/>
    </source>
</evidence>
<keyword evidence="4" id="KW-1185">Reference proteome</keyword>
<accession>A0A3M7PZS8</accession>
<feature type="coiled-coil region" evidence="1">
    <location>
        <begin position="130"/>
        <end position="378"/>
    </location>
</feature>
<name>A0A3M7PZS8_BRAPC</name>
<keyword evidence="1" id="KW-0175">Coiled coil</keyword>
<dbReference type="GO" id="GO:0051299">
    <property type="term" value="P:centrosome separation"/>
    <property type="evidence" value="ECO:0007669"/>
    <property type="project" value="TreeGrafter"/>
</dbReference>
<dbReference type="STRING" id="10195.A0A3M7PZS8"/>
<evidence type="ECO:0000313" key="3">
    <source>
        <dbReference type="EMBL" id="RNA04513.1"/>
    </source>
</evidence>
<evidence type="ECO:0000313" key="4">
    <source>
        <dbReference type="Proteomes" id="UP000276133"/>
    </source>
</evidence>
<dbReference type="PANTHER" id="PTHR34439:SF1">
    <property type="entry name" value="CENTROBIN"/>
    <property type="match status" value="1"/>
</dbReference>